<keyword evidence="2" id="KW-0378">Hydrolase</keyword>
<comment type="caution">
    <text evidence="2">The sequence shown here is derived from an EMBL/GenBank/DDBJ whole genome shotgun (WGS) entry which is preliminary data.</text>
</comment>
<dbReference type="SUPFAM" id="SSF56024">
    <property type="entry name" value="Phospholipase D/nuclease"/>
    <property type="match status" value="1"/>
</dbReference>
<dbReference type="Proteomes" id="UP000283576">
    <property type="component" value="Unassembled WGS sequence"/>
</dbReference>
<evidence type="ECO:0000259" key="1">
    <source>
        <dbReference type="Pfam" id="PF09565"/>
    </source>
</evidence>
<accession>A0A3A0H4E6</accession>
<dbReference type="EMBL" id="QXRZ01000009">
    <property type="protein sequence ID" value="RIL41626.1"/>
    <property type="molecule type" value="Genomic_DNA"/>
</dbReference>
<dbReference type="Pfam" id="PF09565">
    <property type="entry name" value="RE_NgoFVII"/>
    <property type="match status" value="1"/>
</dbReference>
<proteinExistence type="predicted"/>
<dbReference type="InterPro" id="IPR019065">
    <property type="entry name" value="RE_NgoFVII_N"/>
</dbReference>
<dbReference type="Gene3D" id="3.30.870.10">
    <property type="entry name" value="Endonuclease Chain A"/>
    <property type="match status" value="1"/>
</dbReference>
<dbReference type="CDD" id="cd09117">
    <property type="entry name" value="PLDc_Bfil_DEXD_like"/>
    <property type="match status" value="1"/>
</dbReference>
<keyword evidence="2" id="KW-0255">Endonuclease</keyword>
<dbReference type="GO" id="GO:0004519">
    <property type="term" value="F:endonuclease activity"/>
    <property type="evidence" value="ECO:0007669"/>
    <property type="project" value="UniProtKB-KW"/>
</dbReference>
<feature type="domain" description="Restriction endonuclease type II NgoFVII N-terminal" evidence="1">
    <location>
        <begin position="12"/>
        <end position="133"/>
    </location>
</feature>
<organism evidence="2 3">
    <name type="scientific">Staphylococcus gallinarum</name>
    <dbReference type="NCBI Taxonomy" id="1293"/>
    <lineage>
        <taxon>Bacteria</taxon>
        <taxon>Bacillati</taxon>
        <taxon>Bacillota</taxon>
        <taxon>Bacilli</taxon>
        <taxon>Bacillales</taxon>
        <taxon>Staphylococcaceae</taxon>
        <taxon>Staphylococcus</taxon>
    </lineage>
</organism>
<dbReference type="RefSeq" id="WP_119480229.1">
    <property type="nucleotide sequence ID" value="NZ_JANILE010000002.1"/>
</dbReference>
<reference evidence="2 3" key="1">
    <citation type="journal article" date="2016" name="Front. Microbiol.">
        <title>Comprehensive Phylogenetic Analysis of Bovine Non-aureus Staphylococci Species Based on Whole-Genome Sequencing.</title>
        <authorList>
            <person name="Naushad S."/>
            <person name="Barkema H.W."/>
            <person name="Luby C."/>
            <person name="Condas L.A."/>
            <person name="Nobrega D.B."/>
            <person name="Carson D.A."/>
            <person name="De Buck J."/>
        </authorList>
    </citation>
    <scope>NUCLEOTIDE SEQUENCE [LARGE SCALE GENOMIC DNA]</scope>
    <source>
        <strain evidence="2 3">SNUC 1388</strain>
    </source>
</reference>
<evidence type="ECO:0000313" key="2">
    <source>
        <dbReference type="EMBL" id="RIL41626.1"/>
    </source>
</evidence>
<name>A0A3A0H4E6_STAGA</name>
<keyword evidence="2" id="KW-0540">Nuclease</keyword>
<gene>
    <name evidence="2" type="ORF">BUZ01_11885</name>
</gene>
<evidence type="ECO:0000313" key="3">
    <source>
        <dbReference type="Proteomes" id="UP000283576"/>
    </source>
</evidence>
<dbReference type="AlphaFoldDB" id="A0A3A0H4E6"/>
<protein>
    <submittedName>
        <fullName evidence="2">NgoFVII family restriction endonuclease</fullName>
    </submittedName>
</protein>
<sequence length="334" mass="39191">MNVYFESLYSEIIENYLNKYDTLNVISGYASANFLNNVLIEYPTKEFNIYIGMTHQGISYKDHETFLKLCMRYPKVNIFYQIKGKPTHIKALEFSDSSEKITFVGSANFSEAGFLKHREVMALIEYDLQQKINEQKEVSLHCSNPKILEYISLIDEESMNIDLEIIEENEHKSNNIIKHDVELHKCVEIFNEKHNINFTGKNNGNLVYLELPIVVNNNVDGLWRELGINARNSAYITNSNLQRKKMVEFFRRNHTFIVKTFNGKETRAELKGKFGKELFFHDFDLNDYMRNLIGKTENEIITNNDLEEFGYDSIYFKKVNDEEFLMTLHNSSNI</sequence>